<protein>
    <submittedName>
        <fullName evidence="1">Uncharacterized protein</fullName>
    </submittedName>
</protein>
<dbReference type="EMBL" id="PFSH01000027">
    <property type="protein sequence ID" value="PJC25141.1"/>
    <property type="molecule type" value="Genomic_DNA"/>
</dbReference>
<accession>A0A2M8ER21</accession>
<evidence type="ECO:0000313" key="2">
    <source>
        <dbReference type="Proteomes" id="UP000230228"/>
    </source>
</evidence>
<proteinExistence type="predicted"/>
<organism evidence="1 2">
    <name type="scientific">Candidatus Tagabacteria bacterium CG_4_9_14_0_2_um_filter_41_11</name>
    <dbReference type="NCBI Taxonomy" id="1975019"/>
    <lineage>
        <taxon>Bacteria</taxon>
        <taxon>Candidatus Tagaibacteriota</taxon>
    </lineage>
</organism>
<dbReference type="AlphaFoldDB" id="A0A2M8ER21"/>
<evidence type="ECO:0000313" key="1">
    <source>
        <dbReference type="EMBL" id="PJC25141.1"/>
    </source>
</evidence>
<reference evidence="2" key="1">
    <citation type="submission" date="2017-09" db="EMBL/GenBank/DDBJ databases">
        <title>Depth-based differentiation of microbial function through sediment-hosted aquifers and enrichment of novel symbionts in the deep terrestrial subsurface.</title>
        <authorList>
            <person name="Probst A.J."/>
            <person name="Ladd B."/>
            <person name="Jarett J.K."/>
            <person name="Geller-Mcgrath D.E."/>
            <person name="Sieber C.M.K."/>
            <person name="Emerson J.B."/>
            <person name="Anantharaman K."/>
            <person name="Thomas B.C."/>
            <person name="Malmstrom R."/>
            <person name="Stieglmeier M."/>
            <person name="Klingl A."/>
            <person name="Woyke T."/>
            <person name="Ryan C.M."/>
            <person name="Banfield J.F."/>
        </authorList>
    </citation>
    <scope>NUCLEOTIDE SEQUENCE [LARGE SCALE GENOMIC DNA]</scope>
</reference>
<comment type="caution">
    <text evidence="1">The sequence shown here is derived from an EMBL/GenBank/DDBJ whole genome shotgun (WGS) entry which is preliminary data.</text>
</comment>
<name>A0A2M8ER21_9BACT</name>
<sequence>MAFSIFSSENSPTILCHKFVASSFPFSGLSIISSIFSAKSSASAGSAKNPSSWLIISGMPPVFVATTGNPANPASSNV</sequence>
<dbReference type="Proteomes" id="UP000230228">
    <property type="component" value="Unassembled WGS sequence"/>
</dbReference>
<gene>
    <name evidence="1" type="ORF">CO056_01875</name>
</gene>